<keyword evidence="1" id="KW-0732">Signal</keyword>
<comment type="caution">
    <text evidence="2">The sequence shown here is derived from an EMBL/GenBank/DDBJ whole genome shotgun (WGS) entry which is preliminary data.</text>
</comment>
<evidence type="ECO:0000256" key="1">
    <source>
        <dbReference type="SAM" id="SignalP"/>
    </source>
</evidence>
<sequence>MKFAAAIVAAAVGVQAYASSNSSAIHQYTTEVVDQYVTYCPGPMHVTHGSKVYVVTKSHGTTLGGVDILIHWSPILHPRHESQNNKEITEHIADK</sequence>
<dbReference type="Proteomes" id="UP000748025">
    <property type="component" value="Unassembled WGS sequence"/>
</dbReference>
<feature type="chain" id="PRO_5040233544" evidence="1">
    <location>
        <begin position="17"/>
        <end position="95"/>
    </location>
</feature>
<gene>
    <name evidence="2" type="ORF">E4U43_000669</name>
</gene>
<evidence type="ECO:0000313" key="2">
    <source>
        <dbReference type="EMBL" id="KAG6004822.1"/>
    </source>
</evidence>
<accession>A0A9P7NAA9</accession>
<proteinExistence type="predicted"/>
<reference evidence="2" key="1">
    <citation type="journal article" date="2020" name="bioRxiv">
        <title>Whole genome comparisons of ergot fungi reveals the divergence and evolution of species within the genus Claviceps are the result of varying mechanisms driving genome evolution and host range expansion.</title>
        <authorList>
            <person name="Wyka S.A."/>
            <person name="Mondo S.J."/>
            <person name="Liu M."/>
            <person name="Dettman J."/>
            <person name="Nalam V."/>
            <person name="Broders K.D."/>
        </authorList>
    </citation>
    <scope>NUCLEOTIDE SEQUENCE</scope>
    <source>
        <strain evidence="2">CCC 602</strain>
    </source>
</reference>
<evidence type="ECO:0000313" key="3">
    <source>
        <dbReference type="Proteomes" id="UP000748025"/>
    </source>
</evidence>
<keyword evidence="3" id="KW-1185">Reference proteome</keyword>
<organism evidence="2 3">
    <name type="scientific">Claviceps pusilla</name>
    <dbReference type="NCBI Taxonomy" id="123648"/>
    <lineage>
        <taxon>Eukaryota</taxon>
        <taxon>Fungi</taxon>
        <taxon>Dikarya</taxon>
        <taxon>Ascomycota</taxon>
        <taxon>Pezizomycotina</taxon>
        <taxon>Sordariomycetes</taxon>
        <taxon>Hypocreomycetidae</taxon>
        <taxon>Hypocreales</taxon>
        <taxon>Clavicipitaceae</taxon>
        <taxon>Claviceps</taxon>
    </lineage>
</organism>
<dbReference type="AlphaFoldDB" id="A0A9P7NAA9"/>
<name>A0A9P7NAA9_9HYPO</name>
<dbReference type="OrthoDB" id="4094614at2759"/>
<dbReference type="EMBL" id="SRPW01001207">
    <property type="protein sequence ID" value="KAG6004822.1"/>
    <property type="molecule type" value="Genomic_DNA"/>
</dbReference>
<protein>
    <submittedName>
        <fullName evidence="2">Uncharacterized protein</fullName>
    </submittedName>
</protein>
<feature type="signal peptide" evidence="1">
    <location>
        <begin position="1"/>
        <end position="16"/>
    </location>
</feature>